<evidence type="ECO:0000259" key="2">
    <source>
        <dbReference type="PROSITE" id="PS50021"/>
    </source>
</evidence>
<organism evidence="3 4">
    <name type="scientific">Reticulomyxa filosa</name>
    <dbReference type="NCBI Taxonomy" id="46433"/>
    <lineage>
        <taxon>Eukaryota</taxon>
        <taxon>Sar</taxon>
        <taxon>Rhizaria</taxon>
        <taxon>Retaria</taxon>
        <taxon>Foraminifera</taxon>
        <taxon>Monothalamids</taxon>
        <taxon>Reticulomyxidae</taxon>
        <taxon>Reticulomyxa</taxon>
    </lineage>
</organism>
<gene>
    <name evidence="3" type="ORF">RFI_32402</name>
</gene>
<dbReference type="SUPFAM" id="SSF47576">
    <property type="entry name" value="Calponin-homology domain, CH-domain"/>
    <property type="match status" value="1"/>
</dbReference>
<name>X6LV29_RETFI</name>
<evidence type="ECO:0000313" key="4">
    <source>
        <dbReference type="Proteomes" id="UP000023152"/>
    </source>
</evidence>
<evidence type="ECO:0000313" key="3">
    <source>
        <dbReference type="EMBL" id="ETO04992.1"/>
    </source>
</evidence>
<proteinExistence type="predicted"/>
<comment type="caution">
    <text evidence="3">The sequence shown here is derived from an EMBL/GenBank/DDBJ whole genome shotgun (WGS) entry which is preliminary data.</text>
</comment>
<dbReference type="EMBL" id="ASPP01028665">
    <property type="protein sequence ID" value="ETO04992.1"/>
    <property type="molecule type" value="Genomic_DNA"/>
</dbReference>
<dbReference type="PROSITE" id="PS50021">
    <property type="entry name" value="CH"/>
    <property type="match status" value="1"/>
</dbReference>
<sequence length="188" mass="22252">MFGIDMAYNRELFNQQALNSPEERLLHWCNKHLPENVKISNFTTDFQSGMMLMYLLNAVLREEDRMSQDDIENMKSDDLLKHIPQLLDVCHILENTDKQTMMTYVSLIRTAVDNHEQKRTKMKDVSHSLEDQLRNKISFLEKELKATKLEIEMEKGNAQTESKKYTQDRKNWVKENDDLRNEIGSLKQ</sequence>
<protein>
    <recommendedName>
        <fullName evidence="2">Calponin-homology (CH) domain-containing protein</fullName>
    </recommendedName>
</protein>
<dbReference type="OrthoDB" id="18740at2759"/>
<accession>X6LV29</accession>
<feature type="domain" description="Calponin-homology (CH)" evidence="2">
    <location>
        <begin position="19"/>
        <end position="148"/>
    </location>
</feature>
<feature type="region of interest" description="Disordered" evidence="1">
    <location>
        <begin position="153"/>
        <end position="188"/>
    </location>
</feature>
<dbReference type="InterPro" id="IPR001715">
    <property type="entry name" value="CH_dom"/>
</dbReference>
<dbReference type="Pfam" id="PF00307">
    <property type="entry name" value="CH"/>
    <property type="match status" value="1"/>
</dbReference>
<dbReference type="AlphaFoldDB" id="X6LV29"/>
<feature type="compositionally biased region" description="Basic and acidic residues" evidence="1">
    <location>
        <begin position="153"/>
        <end position="181"/>
    </location>
</feature>
<dbReference type="Proteomes" id="UP000023152">
    <property type="component" value="Unassembled WGS sequence"/>
</dbReference>
<dbReference type="Gene3D" id="1.10.418.10">
    <property type="entry name" value="Calponin-like domain"/>
    <property type="match status" value="1"/>
</dbReference>
<dbReference type="InterPro" id="IPR036872">
    <property type="entry name" value="CH_dom_sf"/>
</dbReference>
<reference evidence="3 4" key="1">
    <citation type="journal article" date="2013" name="Curr. Biol.">
        <title>The Genome of the Foraminiferan Reticulomyxa filosa.</title>
        <authorList>
            <person name="Glockner G."/>
            <person name="Hulsmann N."/>
            <person name="Schleicher M."/>
            <person name="Noegel A.A."/>
            <person name="Eichinger L."/>
            <person name="Gallinger C."/>
            <person name="Pawlowski J."/>
            <person name="Sierra R."/>
            <person name="Euteneuer U."/>
            <person name="Pillet L."/>
            <person name="Moustafa A."/>
            <person name="Platzer M."/>
            <person name="Groth M."/>
            <person name="Szafranski K."/>
            <person name="Schliwa M."/>
        </authorList>
    </citation>
    <scope>NUCLEOTIDE SEQUENCE [LARGE SCALE GENOMIC DNA]</scope>
</reference>
<evidence type="ECO:0000256" key="1">
    <source>
        <dbReference type="SAM" id="MobiDB-lite"/>
    </source>
</evidence>
<keyword evidence="4" id="KW-1185">Reference proteome</keyword>